<proteinExistence type="inferred from homology"/>
<evidence type="ECO:0000256" key="2">
    <source>
        <dbReference type="ARBA" id="ARBA00007613"/>
    </source>
</evidence>
<dbReference type="PANTHER" id="PTHR30026:SF20">
    <property type="entry name" value="OUTER MEMBRANE PROTEIN TOLC"/>
    <property type="match status" value="1"/>
</dbReference>
<keyword evidence="4" id="KW-1134">Transmembrane beta strand</keyword>
<keyword evidence="7" id="KW-0998">Cell outer membrane</keyword>
<gene>
    <name evidence="9" type="ORF">SAMN02745165_01804</name>
</gene>
<accession>A0A1M6HE64</accession>
<keyword evidence="8" id="KW-0732">Signal</keyword>
<dbReference type="Pfam" id="PF02321">
    <property type="entry name" value="OEP"/>
    <property type="match status" value="2"/>
</dbReference>
<feature type="signal peptide" evidence="8">
    <location>
        <begin position="1"/>
        <end position="19"/>
    </location>
</feature>
<dbReference type="GO" id="GO:0009279">
    <property type="term" value="C:cell outer membrane"/>
    <property type="evidence" value="ECO:0007669"/>
    <property type="project" value="UniProtKB-SubCell"/>
</dbReference>
<protein>
    <submittedName>
        <fullName evidence="9">Outer membrane protein TolC</fullName>
    </submittedName>
</protein>
<comment type="similarity">
    <text evidence="2">Belongs to the outer membrane factor (OMF) (TC 1.B.17) family.</text>
</comment>
<organism evidence="9 10">
    <name type="scientific">Malonomonas rubra DSM 5091</name>
    <dbReference type="NCBI Taxonomy" id="1122189"/>
    <lineage>
        <taxon>Bacteria</taxon>
        <taxon>Pseudomonadati</taxon>
        <taxon>Thermodesulfobacteriota</taxon>
        <taxon>Desulfuromonadia</taxon>
        <taxon>Desulfuromonadales</taxon>
        <taxon>Geopsychrobacteraceae</taxon>
        <taxon>Malonomonas</taxon>
    </lineage>
</organism>
<evidence type="ECO:0000256" key="4">
    <source>
        <dbReference type="ARBA" id="ARBA00022452"/>
    </source>
</evidence>
<keyword evidence="3" id="KW-0813">Transport</keyword>
<dbReference type="STRING" id="1122189.SAMN02745165_01804"/>
<feature type="chain" id="PRO_5012115932" evidence="8">
    <location>
        <begin position="20"/>
        <end position="458"/>
    </location>
</feature>
<evidence type="ECO:0000256" key="3">
    <source>
        <dbReference type="ARBA" id="ARBA00022448"/>
    </source>
</evidence>
<sequence>MFRKMMIFFLFLLPSFAFAQIEPLQQLDMQIPHGSLTLSHAIRMALDSSPSVKQAAIRIEAAQAVVGQARSALKPMVSANIGRRHQNSTIQPDWAPQVRFNDSFDIWTAGVEANWLLFDGFARRARILAAEYSVEASEKTRDETRRLLAEAVSGAFYQAQLAVESMLIAQQNRNFNRALEEEADIRWQTGSIPEAEKLNFAVRALQAESDYLRAEQSFKLVTVVLAELMALPDAKLPTNLYPVRSEADVLKQAVPDYDKEFTYALQQRPDLQALNASVAALQQNKKVQQGSYWPKLILNSGFDYNKYEGLKSGDQEEHDAYAGLHLSWDLYQGGSRAAKVREAEHEISALRQQKRQQILAIQSSIQQAIASAEATRSMYQRQQQSLLLTAKIREHIEKAYRAGVANLTRLNEAQTDLVRAAGAESASRINYLLSLQQLKAASGRILNDEGGESGQSVQ</sequence>
<evidence type="ECO:0000256" key="7">
    <source>
        <dbReference type="ARBA" id="ARBA00023237"/>
    </source>
</evidence>
<dbReference type="GO" id="GO:0015562">
    <property type="term" value="F:efflux transmembrane transporter activity"/>
    <property type="evidence" value="ECO:0007669"/>
    <property type="project" value="InterPro"/>
</dbReference>
<dbReference type="PANTHER" id="PTHR30026">
    <property type="entry name" value="OUTER MEMBRANE PROTEIN TOLC"/>
    <property type="match status" value="1"/>
</dbReference>
<dbReference type="SUPFAM" id="SSF56954">
    <property type="entry name" value="Outer membrane efflux proteins (OEP)"/>
    <property type="match status" value="1"/>
</dbReference>
<dbReference type="Proteomes" id="UP000184171">
    <property type="component" value="Unassembled WGS sequence"/>
</dbReference>
<keyword evidence="10" id="KW-1185">Reference proteome</keyword>
<evidence type="ECO:0000256" key="6">
    <source>
        <dbReference type="ARBA" id="ARBA00023136"/>
    </source>
</evidence>
<evidence type="ECO:0000313" key="10">
    <source>
        <dbReference type="Proteomes" id="UP000184171"/>
    </source>
</evidence>
<evidence type="ECO:0000256" key="1">
    <source>
        <dbReference type="ARBA" id="ARBA00004442"/>
    </source>
</evidence>
<dbReference type="EMBL" id="FQZT01000005">
    <property type="protein sequence ID" value="SHJ20530.1"/>
    <property type="molecule type" value="Genomic_DNA"/>
</dbReference>
<dbReference type="GO" id="GO:1990281">
    <property type="term" value="C:efflux pump complex"/>
    <property type="evidence" value="ECO:0007669"/>
    <property type="project" value="TreeGrafter"/>
</dbReference>
<evidence type="ECO:0000256" key="5">
    <source>
        <dbReference type="ARBA" id="ARBA00022692"/>
    </source>
</evidence>
<keyword evidence="6" id="KW-0472">Membrane</keyword>
<evidence type="ECO:0000256" key="8">
    <source>
        <dbReference type="SAM" id="SignalP"/>
    </source>
</evidence>
<comment type="subcellular location">
    <subcellularLocation>
        <location evidence="1">Cell outer membrane</location>
    </subcellularLocation>
</comment>
<dbReference type="InterPro" id="IPR051906">
    <property type="entry name" value="TolC-like"/>
</dbReference>
<name>A0A1M6HE64_MALRU</name>
<keyword evidence="5" id="KW-0812">Transmembrane</keyword>
<dbReference type="Gene3D" id="1.20.1600.10">
    <property type="entry name" value="Outer membrane efflux proteins (OEP)"/>
    <property type="match status" value="1"/>
</dbReference>
<evidence type="ECO:0000313" key="9">
    <source>
        <dbReference type="EMBL" id="SHJ20530.1"/>
    </source>
</evidence>
<reference evidence="9 10" key="1">
    <citation type="submission" date="2016-11" db="EMBL/GenBank/DDBJ databases">
        <authorList>
            <person name="Jaros S."/>
            <person name="Januszkiewicz K."/>
            <person name="Wedrychowicz H."/>
        </authorList>
    </citation>
    <scope>NUCLEOTIDE SEQUENCE [LARGE SCALE GENOMIC DNA]</scope>
    <source>
        <strain evidence="9 10">DSM 5091</strain>
    </source>
</reference>
<dbReference type="InterPro" id="IPR003423">
    <property type="entry name" value="OMP_efflux"/>
</dbReference>
<dbReference type="AlphaFoldDB" id="A0A1M6HE64"/>
<dbReference type="GO" id="GO:0015288">
    <property type="term" value="F:porin activity"/>
    <property type="evidence" value="ECO:0007669"/>
    <property type="project" value="TreeGrafter"/>
</dbReference>